<dbReference type="Gene3D" id="3.90.550.10">
    <property type="entry name" value="Spore Coat Polysaccharide Biosynthesis Protein SpsA, Chain A"/>
    <property type="match status" value="1"/>
</dbReference>
<evidence type="ECO:0000256" key="1">
    <source>
        <dbReference type="ARBA" id="ARBA00006739"/>
    </source>
</evidence>
<feature type="domain" description="Glycosyltransferase 2-like" evidence="4">
    <location>
        <begin position="19"/>
        <end position="133"/>
    </location>
</feature>
<dbReference type="Pfam" id="PF00535">
    <property type="entry name" value="Glycos_transf_2"/>
    <property type="match status" value="1"/>
</dbReference>
<dbReference type="SUPFAM" id="SSF53448">
    <property type="entry name" value="Nucleotide-diphospho-sugar transferases"/>
    <property type="match status" value="1"/>
</dbReference>
<dbReference type="EMBL" id="NIDE01000003">
    <property type="protein sequence ID" value="OWK44467.1"/>
    <property type="molecule type" value="Genomic_DNA"/>
</dbReference>
<keyword evidence="3 5" id="KW-0808">Transferase</keyword>
<proteinExistence type="inferred from homology"/>
<dbReference type="GO" id="GO:0016757">
    <property type="term" value="F:glycosyltransferase activity"/>
    <property type="evidence" value="ECO:0007669"/>
    <property type="project" value="UniProtKB-KW"/>
</dbReference>
<organism evidence="5 6">
    <name type="scientific">Fimbriiglobus ruber</name>
    <dbReference type="NCBI Taxonomy" id="1908690"/>
    <lineage>
        <taxon>Bacteria</taxon>
        <taxon>Pseudomonadati</taxon>
        <taxon>Planctomycetota</taxon>
        <taxon>Planctomycetia</taxon>
        <taxon>Gemmatales</taxon>
        <taxon>Gemmataceae</taxon>
        <taxon>Fimbriiglobus</taxon>
    </lineage>
</organism>
<dbReference type="InterPro" id="IPR001173">
    <property type="entry name" value="Glyco_trans_2-like"/>
</dbReference>
<comment type="caution">
    <text evidence="5">The sequence shown here is derived from an EMBL/GenBank/DDBJ whole genome shotgun (WGS) entry which is preliminary data.</text>
</comment>
<dbReference type="CDD" id="cd04186">
    <property type="entry name" value="GT_2_like_c"/>
    <property type="match status" value="1"/>
</dbReference>
<evidence type="ECO:0000256" key="3">
    <source>
        <dbReference type="ARBA" id="ARBA00022679"/>
    </source>
</evidence>
<dbReference type="AlphaFoldDB" id="A0A225E7R3"/>
<dbReference type="Proteomes" id="UP000214646">
    <property type="component" value="Unassembled WGS sequence"/>
</dbReference>
<reference evidence="6" key="1">
    <citation type="submission" date="2017-06" db="EMBL/GenBank/DDBJ databases">
        <title>Genome analysis of Fimbriiglobus ruber SP5, the first member of the order Planctomycetales with confirmed chitinolytic capability.</title>
        <authorList>
            <person name="Ravin N.V."/>
            <person name="Rakitin A.L."/>
            <person name="Ivanova A.A."/>
            <person name="Beletsky A.V."/>
            <person name="Kulichevskaya I.S."/>
            <person name="Mardanov A.V."/>
            <person name="Dedysh S.N."/>
        </authorList>
    </citation>
    <scope>NUCLEOTIDE SEQUENCE [LARGE SCALE GENOMIC DNA]</scope>
    <source>
        <strain evidence="6">SP5</strain>
    </source>
</reference>
<evidence type="ECO:0000256" key="2">
    <source>
        <dbReference type="ARBA" id="ARBA00022676"/>
    </source>
</evidence>
<accession>A0A225E7R3</accession>
<evidence type="ECO:0000313" key="5">
    <source>
        <dbReference type="EMBL" id="OWK44467.1"/>
    </source>
</evidence>
<evidence type="ECO:0000313" key="6">
    <source>
        <dbReference type="Proteomes" id="UP000214646"/>
    </source>
</evidence>
<dbReference type="PANTHER" id="PTHR43179">
    <property type="entry name" value="RHAMNOSYLTRANSFERASE WBBL"/>
    <property type="match status" value="1"/>
</dbReference>
<comment type="similarity">
    <text evidence="1">Belongs to the glycosyltransferase 2 family.</text>
</comment>
<dbReference type="InterPro" id="IPR029044">
    <property type="entry name" value="Nucleotide-diphossugar_trans"/>
</dbReference>
<protein>
    <submittedName>
        <fullName evidence="5">Glycosyl transferase</fullName>
    </submittedName>
</protein>
<gene>
    <name evidence="5" type="ORF">FRUB_02399</name>
</gene>
<evidence type="ECO:0000259" key="4">
    <source>
        <dbReference type="Pfam" id="PF00535"/>
    </source>
</evidence>
<name>A0A225E7R3_9BACT</name>
<keyword evidence="6" id="KW-1185">Reference proteome</keyword>
<dbReference type="PANTHER" id="PTHR43179:SF12">
    <property type="entry name" value="GALACTOFURANOSYLTRANSFERASE GLFT2"/>
    <property type="match status" value="1"/>
</dbReference>
<sequence>MLLTDFPLTERAVAPLLVSVLVVNFNGERHLPACLTALERQTLPRYQYEVILVDNASADGSVDLVRKSFPWVRRVALGRNTGFAEGNNVAARFAHGRTLVLLNNDTIPDPYFLEELIRAAGENPDGMAAAKMVFAHDPTIINSTGLFLLRDGRGADRGFRQPDAGQFEAAGPVFAGCGGAVLLPAPVAGEPLFNPRYFVYYEDLDAGWRARRAGRGPDYAPRALVRHVHGAAAGDESPLFAFCVERNRALTSLRNGDPFLATSAGLVLFAKVVQAVVRALIGRGGRWPIARAVAGAAASYLWYAPAVLIERYDRGVRPPRARAGH</sequence>
<keyword evidence="2" id="KW-0328">Glycosyltransferase</keyword>